<feature type="transmembrane region" description="Helical" evidence="1">
    <location>
        <begin position="210"/>
        <end position="235"/>
    </location>
</feature>
<feature type="transmembrane region" description="Helical" evidence="1">
    <location>
        <begin position="369"/>
        <end position="392"/>
    </location>
</feature>
<dbReference type="InterPro" id="IPR039447">
    <property type="entry name" value="UreH-like_TM_dom"/>
</dbReference>
<feature type="transmembrane region" description="Helical" evidence="1">
    <location>
        <begin position="178"/>
        <end position="198"/>
    </location>
</feature>
<proteinExistence type="predicted"/>
<organism evidence="3 4">
    <name type="scientific">Candidatus Kerfeldbacteria bacterium CG08_land_8_20_14_0_20_43_14</name>
    <dbReference type="NCBI Taxonomy" id="2014246"/>
    <lineage>
        <taxon>Bacteria</taxon>
        <taxon>Candidatus Kerfeldiibacteriota</taxon>
    </lineage>
</organism>
<dbReference type="EMBL" id="PEXW01000031">
    <property type="protein sequence ID" value="PIS40784.1"/>
    <property type="molecule type" value="Genomic_DNA"/>
</dbReference>
<dbReference type="SUPFAM" id="SSF55008">
    <property type="entry name" value="HMA, heavy metal-associated domain"/>
    <property type="match status" value="1"/>
</dbReference>
<keyword evidence="1" id="KW-1133">Transmembrane helix</keyword>
<keyword evidence="1" id="KW-0812">Transmembrane</keyword>
<dbReference type="Gene3D" id="3.30.70.100">
    <property type="match status" value="1"/>
</dbReference>
<keyword evidence="1" id="KW-0472">Membrane</keyword>
<reference evidence="4" key="1">
    <citation type="submission" date="2017-09" db="EMBL/GenBank/DDBJ databases">
        <title>Depth-based differentiation of microbial function through sediment-hosted aquifers and enrichment of novel symbionts in the deep terrestrial subsurface.</title>
        <authorList>
            <person name="Probst A.J."/>
            <person name="Ladd B."/>
            <person name="Jarett J.K."/>
            <person name="Geller-Mcgrath D.E."/>
            <person name="Sieber C.M.K."/>
            <person name="Emerson J.B."/>
            <person name="Anantharaman K."/>
            <person name="Thomas B.C."/>
            <person name="Malmstrom R."/>
            <person name="Stieglmeier M."/>
            <person name="Klingl A."/>
            <person name="Woyke T."/>
            <person name="Ryan C.M."/>
            <person name="Banfield J.F."/>
        </authorList>
    </citation>
    <scope>NUCLEOTIDE SEQUENCE [LARGE SCALE GENOMIC DNA]</scope>
</reference>
<evidence type="ECO:0000259" key="2">
    <source>
        <dbReference type="PROSITE" id="PS50846"/>
    </source>
</evidence>
<comment type="caution">
    <text evidence="3">The sequence shown here is derived from an EMBL/GenBank/DDBJ whole genome shotgun (WGS) entry which is preliminary data.</text>
</comment>
<accession>A0A2H0YQK5</accession>
<evidence type="ECO:0000256" key="1">
    <source>
        <dbReference type="SAM" id="Phobius"/>
    </source>
</evidence>
<dbReference type="Pfam" id="PF13473">
    <property type="entry name" value="Cupredoxin_1"/>
    <property type="match status" value="1"/>
</dbReference>
<dbReference type="PROSITE" id="PS50846">
    <property type="entry name" value="HMA_2"/>
    <property type="match status" value="1"/>
</dbReference>
<dbReference type="Pfam" id="PF00403">
    <property type="entry name" value="HMA"/>
    <property type="match status" value="1"/>
</dbReference>
<evidence type="ECO:0000313" key="4">
    <source>
        <dbReference type="Proteomes" id="UP000236845"/>
    </source>
</evidence>
<name>A0A2H0YQK5_9BACT</name>
<dbReference type="InterPro" id="IPR006121">
    <property type="entry name" value="HMA_dom"/>
</dbReference>
<dbReference type="InterPro" id="IPR008972">
    <property type="entry name" value="Cupredoxin"/>
</dbReference>
<dbReference type="CDD" id="cd00371">
    <property type="entry name" value="HMA"/>
    <property type="match status" value="1"/>
</dbReference>
<dbReference type="InterPro" id="IPR036163">
    <property type="entry name" value="HMA_dom_sf"/>
</dbReference>
<dbReference type="GO" id="GO:0046872">
    <property type="term" value="F:metal ion binding"/>
    <property type="evidence" value="ECO:0007669"/>
    <property type="project" value="InterPro"/>
</dbReference>
<protein>
    <recommendedName>
        <fullName evidence="2">HMA domain-containing protein</fullName>
    </recommendedName>
</protein>
<dbReference type="Proteomes" id="UP000236845">
    <property type="component" value="Unassembled WGS sequence"/>
</dbReference>
<gene>
    <name evidence="3" type="ORF">COT26_01525</name>
</gene>
<feature type="transmembrane region" description="Helical" evidence="1">
    <location>
        <begin position="284"/>
        <end position="310"/>
    </location>
</feature>
<feature type="transmembrane region" description="Helical" evidence="1">
    <location>
        <begin position="256"/>
        <end position="278"/>
    </location>
</feature>
<feature type="transmembrane region" description="Helical" evidence="1">
    <location>
        <begin position="338"/>
        <end position="363"/>
    </location>
</feature>
<sequence>MSDMTNQTVVYKFEIQSPVDSIKTLALQDWLTKIPGMEKVDVNFEKSLIRTIGSLEITEEKIKQFAAEKGIILKSFESGSQNLNPARNVELKVGIIGMHCRSCELLIENEFENIPGVQKVKANADLGQVRLVCDSASLPSRKTLNDKLVKHGYHLAGKNNQNQQAQDEHQQKPKFSQLVGAFLVVIILGYLLAKLGLLQTNKEIDGTAGFFAIFILGLIAASSSCIAVSGGLLLSVVERVSDRYKLLPGRARMLPVGLFVIGRIIGYTVFGAMVAGIGKALSPSALVTGLIAIAAALFMFVMGLDMLHIAPKWLKLLMPRMPKFLGHKVLGDNQHNHYFSPAVFGALTFFLPCGFTQALQLYVLSTGNIWTGALVMFAFALGTAPALLALGWASNALKGKAGQIFFRFAGAAVIVLGLYNFNNGLTLVGHPIILSSFSKSVATENSDNAAADQSVTQDGDVQVVKTSFTASGYSPSTFTVKAGQPVRWEVDGAGYSGGCRSFLQIPKLNMGKAMASGINVIEFTPAEAGTYTFSCGMGMYRSSFTVINS</sequence>
<dbReference type="InterPro" id="IPR028096">
    <property type="entry name" value="EfeO_Cupredoxin"/>
</dbReference>
<dbReference type="AlphaFoldDB" id="A0A2H0YQK5"/>
<dbReference type="Pfam" id="PF13386">
    <property type="entry name" value="DsbD_2"/>
    <property type="match status" value="1"/>
</dbReference>
<feature type="transmembrane region" description="Helical" evidence="1">
    <location>
        <begin position="404"/>
        <end position="421"/>
    </location>
</feature>
<dbReference type="PANTHER" id="PTHR42208:SF1">
    <property type="entry name" value="HEAVY METAL TRANSPORTER"/>
    <property type="match status" value="1"/>
</dbReference>
<dbReference type="PANTHER" id="PTHR42208">
    <property type="entry name" value="HEAVY METAL TRANSPORTER-RELATED"/>
    <property type="match status" value="1"/>
</dbReference>
<feature type="domain" description="HMA" evidence="2">
    <location>
        <begin position="89"/>
        <end position="156"/>
    </location>
</feature>
<dbReference type="Gene3D" id="2.60.40.420">
    <property type="entry name" value="Cupredoxins - blue copper proteins"/>
    <property type="match status" value="1"/>
</dbReference>
<evidence type="ECO:0000313" key="3">
    <source>
        <dbReference type="EMBL" id="PIS40784.1"/>
    </source>
</evidence>
<dbReference type="SUPFAM" id="SSF49503">
    <property type="entry name" value="Cupredoxins"/>
    <property type="match status" value="1"/>
</dbReference>